<name>A0ABU4JL49_9FLAO</name>
<feature type="non-terminal residue" evidence="1">
    <location>
        <position position="1"/>
    </location>
</feature>
<comment type="caution">
    <text evidence="1">The sequence shown here is derived from an EMBL/GenBank/DDBJ whole genome shotgun (WGS) entry which is preliminary data.</text>
</comment>
<gene>
    <name evidence="1" type="ORF">NG800_016045</name>
</gene>
<dbReference type="Proteomes" id="UP001204439">
    <property type="component" value="Unassembled WGS sequence"/>
</dbReference>
<reference evidence="1 2" key="1">
    <citation type="submission" date="2023-11" db="EMBL/GenBank/DDBJ databases">
        <title>First isolation, identification, and characterization of non-pathogenic Epilithonimonas ginsengisoli isolated from diseased farmed rainbow trout (Oncorhynchus mykiss) in Chile.</title>
        <authorList>
            <person name="Miranda C.D."/>
            <person name="Irgang R."/>
            <person name="Concha C."/>
            <person name="Rojas R."/>
            <person name="Avendano R."/>
        </authorList>
    </citation>
    <scope>NUCLEOTIDE SEQUENCE [LARGE SCALE GENOMIC DNA]</scope>
    <source>
        <strain evidence="1 2">FP99</strain>
    </source>
</reference>
<dbReference type="RefSeq" id="WP_318767758.1">
    <property type="nucleotide sequence ID" value="NZ_JAMXLT020000032.1"/>
</dbReference>
<dbReference type="EMBL" id="JAMXLT020000032">
    <property type="protein sequence ID" value="MDW8550439.1"/>
    <property type="molecule type" value="Genomic_DNA"/>
</dbReference>
<organism evidence="1 2">
    <name type="scientific">Epilithonimonas ginsengisoli</name>
    <dbReference type="NCBI Taxonomy" id="1245592"/>
    <lineage>
        <taxon>Bacteria</taxon>
        <taxon>Pseudomonadati</taxon>
        <taxon>Bacteroidota</taxon>
        <taxon>Flavobacteriia</taxon>
        <taxon>Flavobacteriales</taxon>
        <taxon>Weeksellaceae</taxon>
        <taxon>Chryseobacterium group</taxon>
        <taxon>Epilithonimonas</taxon>
    </lineage>
</organism>
<sequence>NKVQKVISGKTWEERPHGKIISHNHFPLRGFLKCPKCGGHITGSGSRGKKMCIIITVILNAVIDKVLI</sequence>
<evidence type="ECO:0000313" key="2">
    <source>
        <dbReference type="Proteomes" id="UP001204439"/>
    </source>
</evidence>
<evidence type="ECO:0000313" key="1">
    <source>
        <dbReference type="EMBL" id="MDW8550439.1"/>
    </source>
</evidence>
<proteinExistence type="predicted"/>
<protein>
    <submittedName>
        <fullName evidence="1">Zinc ribbon domain-containing protein</fullName>
    </submittedName>
</protein>
<accession>A0ABU4JL49</accession>
<keyword evidence="2" id="KW-1185">Reference proteome</keyword>